<keyword evidence="3" id="KW-0418">Kinase</keyword>
<dbReference type="Gene3D" id="1.10.510.10">
    <property type="entry name" value="Transferase(Phosphotransferase) domain 1"/>
    <property type="match status" value="1"/>
</dbReference>
<proteinExistence type="predicted"/>
<keyword evidence="6" id="KW-0812">Transmembrane</keyword>
<name>A0A0F8WC36_9ZZZZ</name>
<dbReference type="SUPFAM" id="SSF49785">
    <property type="entry name" value="Galactose-binding domain-like"/>
    <property type="match status" value="1"/>
</dbReference>
<evidence type="ECO:0000313" key="8">
    <source>
        <dbReference type="EMBL" id="KKK54163.1"/>
    </source>
</evidence>
<keyword evidence="2" id="KW-0547">Nucleotide-binding</keyword>
<feature type="domain" description="Protein kinase" evidence="7">
    <location>
        <begin position="1"/>
        <end position="85"/>
    </location>
</feature>
<keyword evidence="5" id="KW-0675">Receptor</keyword>
<keyword evidence="4" id="KW-0067">ATP-binding</keyword>
<dbReference type="PROSITE" id="PS50011">
    <property type="entry name" value="PROTEIN_KINASE_DOM"/>
    <property type="match status" value="1"/>
</dbReference>
<evidence type="ECO:0000256" key="2">
    <source>
        <dbReference type="ARBA" id="ARBA00022741"/>
    </source>
</evidence>
<keyword evidence="1" id="KW-0808">Transferase</keyword>
<dbReference type="InterPro" id="IPR008979">
    <property type="entry name" value="Galactose-bd-like_sf"/>
</dbReference>
<comment type="caution">
    <text evidence="8">The sequence shown here is derived from an EMBL/GenBank/DDBJ whole genome shotgun (WGS) entry which is preliminary data.</text>
</comment>
<evidence type="ECO:0000256" key="6">
    <source>
        <dbReference type="SAM" id="Phobius"/>
    </source>
</evidence>
<dbReference type="AlphaFoldDB" id="A0A0F8WC36"/>
<dbReference type="Gene3D" id="2.60.120.260">
    <property type="entry name" value="Galactose-binding domain-like"/>
    <property type="match status" value="1"/>
</dbReference>
<evidence type="ECO:0000256" key="3">
    <source>
        <dbReference type="ARBA" id="ARBA00022777"/>
    </source>
</evidence>
<evidence type="ECO:0000256" key="1">
    <source>
        <dbReference type="ARBA" id="ARBA00022679"/>
    </source>
</evidence>
<dbReference type="GO" id="GO:0004674">
    <property type="term" value="F:protein serine/threonine kinase activity"/>
    <property type="evidence" value="ECO:0007669"/>
    <property type="project" value="TreeGrafter"/>
</dbReference>
<protein>
    <recommendedName>
        <fullName evidence="7">Protein kinase domain-containing protein</fullName>
    </recommendedName>
</protein>
<dbReference type="GO" id="GO:0005524">
    <property type="term" value="F:ATP binding"/>
    <property type="evidence" value="ECO:0007669"/>
    <property type="project" value="UniProtKB-KW"/>
</dbReference>
<dbReference type="InterPro" id="IPR011009">
    <property type="entry name" value="Kinase-like_dom_sf"/>
</dbReference>
<evidence type="ECO:0000259" key="7">
    <source>
        <dbReference type="PROSITE" id="PS50011"/>
    </source>
</evidence>
<dbReference type="PANTHER" id="PTHR43289:SF34">
    <property type="entry name" value="SERINE_THREONINE-PROTEIN KINASE YBDM-RELATED"/>
    <property type="match status" value="1"/>
</dbReference>
<accession>A0A0F8WC36</accession>
<keyword evidence="6" id="KW-1133">Transmembrane helix</keyword>
<feature type="transmembrane region" description="Helical" evidence="6">
    <location>
        <begin position="123"/>
        <end position="141"/>
    </location>
</feature>
<dbReference type="InterPro" id="IPR000719">
    <property type="entry name" value="Prot_kinase_dom"/>
</dbReference>
<dbReference type="SUPFAM" id="SSF56112">
    <property type="entry name" value="Protein kinase-like (PK-like)"/>
    <property type="match status" value="1"/>
</dbReference>
<dbReference type="EMBL" id="LAZR01066137">
    <property type="protein sequence ID" value="KKK54163.1"/>
    <property type="molecule type" value="Genomic_DNA"/>
</dbReference>
<evidence type="ECO:0000256" key="4">
    <source>
        <dbReference type="ARBA" id="ARBA00022840"/>
    </source>
</evidence>
<reference evidence="8" key="1">
    <citation type="journal article" date="2015" name="Nature">
        <title>Complex archaea that bridge the gap between prokaryotes and eukaryotes.</title>
        <authorList>
            <person name="Spang A."/>
            <person name="Saw J.H."/>
            <person name="Jorgensen S.L."/>
            <person name="Zaremba-Niedzwiedzka K."/>
            <person name="Martijn J."/>
            <person name="Lind A.E."/>
            <person name="van Eijk R."/>
            <person name="Schleper C."/>
            <person name="Guy L."/>
            <person name="Ettema T.J."/>
        </authorList>
    </citation>
    <scope>NUCLEOTIDE SEQUENCE</scope>
</reference>
<evidence type="ECO:0000256" key="5">
    <source>
        <dbReference type="ARBA" id="ARBA00023170"/>
    </source>
</evidence>
<dbReference type="PANTHER" id="PTHR43289">
    <property type="entry name" value="MITOGEN-ACTIVATED PROTEIN KINASE KINASE KINASE 20-RELATED"/>
    <property type="match status" value="1"/>
</dbReference>
<gene>
    <name evidence="8" type="ORF">LCGC14_3087510</name>
</gene>
<keyword evidence="6" id="KW-0472">Membrane</keyword>
<organism evidence="8">
    <name type="scientific">marine sediment metagenome</name>
    <dbReference type="NCBI Taxonomy" id="412755"/>
    <lineage>
        <taxon>unclassified sequences</taxon>
        <taxon>metagenomes</taxon>
        <taxon>ecological metagenomes</taxon>
    </lineage>
</organism>
<sequence length="308" mass="33261">MTAKSDIYSLGIVLYEMLAGEVPFKADSSVMVAMKHVREGLPDVQRRRPEISAALAAIVERATSKEVDNRYESVDDMVRDLEDALTYEAARAGDTEGEATAVLRQLPGDARTQASRRHGLARAGLYALAATVLAIAVALLITRLGGDGDHVPSGMGDLSKIQLGSRDARDYDPIPGDEQENGATAGLVLDGNPQTVWQTERYDNAELGNIKDGVGLILDAGRAVVARAIRVSTPVEGWKLELYVANSVPSSVADWTRVGGGTMSSRKETFNLDTGTQRFRYFLVWVTKLAQDPSGRWSTGISELRLLG</sequence>